<protein>
    <submittedName>
        <fullName evidence="2">Uncharacterized protein</fullName>
    </submittedName>
</protein>
<reference evidence="2 3" key="1">
    <citation type="journal article" date="2019" name="Int. J. Syst. Evol. Microbiol.">
        <title>The Global Catalogue of Microorganisms (GCM) 10K type strain sequencing project: providing services to taxonomists for standard genome sequencing and annotation.</title>
        <authorList>
            <consortium name="The Broad Institute Genomics Platform"/>
            <consortium name="The Broad Institute Genome Sequencing Center for Infectious Disease"/>
            <person name="Wu L."/>
            <person name="Ma J."/>
        </authorList>
    </citation>
    <scope>NUCLEOTIDE SEQUENCE [LARGE SCALE GENOMIC DNA]</scope>
    <source>
        <strain evidence="2 3">JCM 11269</strain>
    </source>
</reference>
<comment type="caution">
    <text evidence="2">The sequence shown here is derived from an EMBL/GenBank/DDBJ whole genome shotgun (WGS) entry which is preliminary data.</text>
</comment>
<keyword evidence="3" id="KW-1185">Reference proteome</keyword>
<organism evidence="2 3">
    <name type="scientific">Streptomyces thermogriseus</name>
    <dbReference type="NCBI Taxonomy" id="75292"/>
    <lineage>
        <taxon>Bacteria</taxon>
        <taxon>Bacillati</taxon>
        <taxon>Actinomycetota</taxon>
        <taxon>Actinomycetes</taxon>
        <taxon>Kitasatosporales</taxon>
        <taxon>Streptomycetaceae</taxon>
        <taxon>Streptomyces</taxon>
    </lineage>
</organism>
<evidence type="ECO:0000313" key="3">
    <source>
        <dbReference type="Proteomes" id="UP001501072"/>
    </source>
</evidence>
<feature type="region of interest" description="Disordered" evidence="1">
    <location>
        <begin position="1"/>
        <end position="20"/>
    </location>
</feature>
<gene>
    <name evidence="2" type="ORF">GCM10009564_06960</name>
</gene>
<feature type="compositionally biased region" description="Polar residues" evidence="1">
    <location>
        <begin position="62"/>
        <end position="77"/>
    </location>
</feature>
<evidence type="ECO:0000313" key="2">
    <source>
        <dbReference type="EMBL" id="GAA1004538.1"/>
    </source>
</evidence>
<evidence type="ECO:0000256" key="1">
    <source>
        <dbReference type="SAM" id="MobiDB-lite"/>
    </source>
</evidence>
<accession>A0ABN1STY0</accession>
<sequence length="77" mass="8093">MRPRIDSAPADTGSRRTLTVAGRPDGRTVRVFGSGAVRATTRPRASADTATTTIPGPELVPDSSNMTSVEKITVQEP</sequence>
<dbReference type="Proteomes" id="UP001501072">
    <property type="component" value="Unassembled WGS sequence"/>
</dbReference>
<feature type="region of interest" description="Disordered" evidence="1">
    <location>
        <begin position="36"/>
        <end position="77"/>
    </location>
</feature>
<dbReference type="EMBL" id="BAAAHU010000003">
    <property type="protein sequence ID" value="GAA1004538.1"/>
    <property type="molecule type" value="Genomic_DNA"/>
</dbReference>
<proteinExistence type="predicted"/>
<name>A0ABN1STY0_9ACTN</name>